<feature type="region of interest" description="Disordered" evidence="2">
    <location>
        <begin position="676"/>
        <end position="700"/>
    </location>
</feature>
<gene>
    <name evidence="4" type="ORF">BRAFLDRAFT_98319</name>
</gene>
<dbReference type="Gene3D" id="3.30.160.20">
    <property type="match status" value="1"/>
</dbReference>
<feature type="domain" description="DRBM" evidence="3">
    <location>
        <begin position="2037"/>
        <end position="2104"/>
    </location>
</feature>
<dbReference type="EMBL" id="GG666579">
    <property type="protein sequence ID" value="EEN52583.1"/>
    <property type="molecule type" value="Genomic_DNA"/>
</dbReference>
<feature type="compositionally biased region" description="Polar residues" evidence="2">
    <location>
        <begin position="898"/>
        <end position="908"/>
    </location>
</feature>
<feature type="region of interest" description="Disordered" evidence="2">
    <location>
        <begin position="1053"/>
        <end position="1076"/>
    </location>
</feature>
<evidence type="ECO:0000259" key="3">
    <source>
        <dbReference type="PROSITE" id="PS50137"/>
    </source>
</evidence>
<reference evidence="4" key="1">
    <citation type="journal article" date="2008" name="Nature">
        <title>The amphioxus genome and the evolution of the chordate karyotype.</title>
        <authorList>
            <consortium name="US DOE Joint Genome Institute (JGI-PGF)"/>
            <person name="Putnam N.H."/>
            <person name="Butts T."/>
            <person name="Ferrier D.E.K."/>
            <person name="Furlong R.F."/>
            <person name="Hellsten U."/>
            <person name="Kawashima T."/>
            <person name="Robinson-Rechavi M."/>
            <person name="Shoguchi E."/>
            <person name="Terry A."/>
            <person name="Yu J.-K."/>
            <person name="Benito-Gutierrez E.L."/>
            <person name="Dubchak I."/>
            <person name="Garcia-Fernandez J."/>
            <person name="Gibson-Brown J.J."/>
            <person name="Grigoriev I.V."/>
            <person name="Horton A.C."/>
            <person name="de Jong P.J."/>
            <person name="Jurka J."/>
            <person name="Kapitonov V.V."/>
            <person name="Kohara Y."/>
            <person name="Kuroki Y."/>
            <person name="Lindquist E."/>
            <person name="Lucas S."/>
            <person name="Osoegawa K."/>
            <person name="Pennacchio L.A."/>
            <person name="Salamov A.A."/>
            <person name="Satou Y."/>
            <person name="Sauka-Spengler T."/>
            <person name="Schmutz J."/>
            <person name="Shin-I T."/>
            <person name="Toyoda A."/>
            <person name="Bronner-Fraser M."/>
            <person name="Fujiyama A."/>
            <person name="Holland L.Z."/>
            <person name="Holland P.W.H."/>
            <person name="Satoh N."/>
            <person name="Rokhsar D.S."/>
        </authorList>
    </citation>
    <scope>NUCLEOTIDE SEQUENCE [LARGE SCALE GENOMIC DNA]</scope>
    <source>
        <strain evidence="4">S238N-H82</strain>
        <tissue evidence="4">Testes</tissue>
    </source>
</reference>
<dbReference type="SUPFAM" id="SSF46785">
    <property type="entry name" value="Winged helix' DNA-binding domain"/>
    <property type="match status" value="1"/>
</dbReference>
<feature type="compositionally biased region" description="Polar residues" evidence="2">
    <location>
        <begin position="1053"/>
        <end position="1075"/>
    </location>
</feature>
<feature type="compositionally biased region" description="Basic and acidic residues" evidence="2">
    <location>
        <begin position="99"/>
        <end position="108"/>
    </location>
</feature>
<feature type="compositionally biased region" description="Acidic residues" evidence="2">
    <location>
        <begin position="1973"/>
        <end position="1984"/>
    </location>
</feature>
<accession>C3Z4J4</accession>
<feature type="region of interest" description="Disordered" evidence="2">
    <location>
        <begin position="510"/>
        <end position="538"/>
    </location>
</feature>
<feature type="region of interest" description="Disordered" evidence="2">
    <location>
        <begin position="75"/>
        <end position="324"/>
    </location>
</feature>
<dbReference type="InParanoid" id="C3Z4J4"/>
<feature type="compositionally biased region" description="Polar residues" evidence="2">
    <location>
        <begin position="210"/>
        <end position="223"/>
    </location>
</feature>
<dbReference type="InterPro" id="IPR036388">
    <property type="entry name" value="WH-like_DNA-bd_sf"/>
</dbReference>
<feature type="region of interest" description="Disordered" evidence="2">
    <location>
        <begin position="555"/>
        <end position="625"/>
    </location>
</feature>
<dbReference type="SMART" id="SM00358">
    <property type="entry name" value="DSRM"/>
    <property type="match status" value="1"/>
</dbReference>
<protein>
    <recommendedName>
        <fullName evidence="3">DRBM domain-containing protein</fullName>
    </recommendedName>
</protein>
<dbReference type="InterPro" id="IPR036390">
    <property type="entry name" value="WH_DNA-bd_sf"/>
</dbReference>
<sequence>MADQQGLSNKDKVCQFFASNAGLHFRSADVAAALGLDGRSVGQQLARLWRAGFVEKVQTTPYATWRMKLHTYPGRNLHGPAAPKPAIQTPAKKSTRGSRSHEEVRNDSGHCPMGSPMIQGWREGDSEEGEEEVDQEGSLVDAPSVRIPASHSVSSKPPSSTRREATSSQENISGQKKAAESQTTKRKLGRPPGNKLSATTTAHDQVGLKGSTTLRFGQKTSCVATGLKRKVSSNSKNADQGKKGRSKSTTSQPALREDSSDRRYTDSESSSPNIVQKRKVGAETRKGNQGLKGKGKKRKSQHVLREDSSDRSSTDSESPSPKVVETVLKRKVGAKKTKENQGMKGIVKKTMSQTMDKDCNNRSGVGSESLSQVQNKTRLMPTTVSCQRTSTTAVKKNTDKGRKGTVIKKTMTQARDREGNASTSSRDSLQNKARLMPATLAPTLNKPAGNMETQLLNFIQEAQGMLVMTGNDVAKALGSKPKETHRLLLHMQRTGQVRKVCDKPTRWMMLGGGQGRGGLARKGQRQGLPGTKHQSMSIPASRNLHTSTVSAIQTSRNLHSGTATSTQTSRNLHSGTASFTETSRNLHTQTASSTQTSRILHTGTAIQTSRNPHIGTASSNQTSRNLHIGTATSTQTSRNLHIITATEEANSRTSHSVRAQSGDGLVEERQTFLTLPSKEEEEDDTEIAFTSTQWSTEPERCLTTEEEEDEDISCVSHEQESILLEDVEFCTKTNRSTSSSHQSLSKNKYMTGNQRSQGTSALRRSCGVFGRKTPVKKLVLSDRQKPARMSMKDGSSSNLTAATVKPSEGLPKQQSNQNEELGSCQANKGLSNFKIPKKNQVSNNDLRRTQITIQKSKDLHQGKDMSLSKDEQGSKTQRAAGTSKIPPHILKHSVSYFASATTEPNTTPKPRRAFKTTRNDRTEQDKSERPFVRATDGDVLEEPLIDIDVAVDLSLNKTQLKSGAHFCSSMCDNDRGLLHSPISSSIKTPPSRPPKLYPHIARESAREKRMVQMFGSCDSPPVLVKQGENIRRDSTEGPAFRAARRNLYPWLASETSKQHQQSSTSISSRPEQSLYNEDENRCFSSGLVENDASLTAGSAHGSQADADMEIEQKSKCCFAWNSNELENDRETAARLGGQEYVSGKRSFLPGSDCCKQSTCSLSLVEDVGTDPRRARGQGLYAELHGNSRVTSSEVIGQAGQRSGTLLHARGQSKDRTGQGTRSGSSLSSQDRLREGNVFGHCCSTAANSKMALSHGRGDVPSAEQLVCNTTTNSKMPLAHGRGAVPGAEELVCSTAANSKMAYTHCTGPVPGAKQFNSHPRSCCATVAALHTHHDEKEAARAKSEHGQRYVQMQSRVTAADVHVHCKNKSKNEDSNNTLTAENIHLCHDGNVTAGMRQYRKRDNAGRLLAQAIKSAVSPLNVPGGRKITCNIRDVKRTGDTSESMGHTVLQCRASQHVKSGSVLQPARESTCQSLRNETHQKQTGNKGQGNLHSFEAGKAVSSVSIGRMGSYVPRRQLRTTTVDNKVPVHHLGAVPSAEPLVGHPKGYPRTDPALIVCSVGNVEQAGHRPNSERLPKSESNYQVTENRNSACLEVPTPHDAATRSVCKHKEMSSRCKTDLEKERTKVSWPQQRKDYCSGQEDILPAKSRRISLGTEMTVPHTRATHTARNNDENLYKSDNASVPIEQISRAMMSKSQNHTTAMNTERTNAGNLSKSDNACFLGEQASQATLLETQSGRLYRICDVSRKSGKSTTGAKGVAPSLTREKNTKVSQDASQNAEELMSEKFLQNESARWQRPRSPKSFLTDYWSKAETKDAKHFVAENKTVNFRLLACPTTNAEISDSEEESPSDLSKNCSKSKICVNKVLFKDNANLTDEKCQIVLKEEPKTFCMTETQTSQEFVHTSQARTSKSIDHRYSLKNSPTKVQSDEEDVVVSLEERAGGQAVSSPIGPLEQSTWTQPKALYTSNKTEPVEQGETEADEETGGQEKSPVDEAKGHGGSEVSQVIIHQSSVARVTPQGGRQVATSDQPSGTLLQGHPIVQLNELCQRNRLRICFQDISVTGPAHRPRVQLAAVVGERAFQAEASSKKAARRQAARKALQALYREGYK</sequence>
<feature type="compositionally biased region" description="Polar residues" evidence="2">
    <location>
        <begin position="1217"/>
        <end position="1229"/>
    </location>
</feature>
<feature type="compositionally biased region" description="Low complexity" evidence="2">
    <location>
        <begin position="148"/>
        <end position="160"/>
    </location>
</feature>
<feature type="region of interest" description="Disordered" evidence="2">
    <location>
        <begin position="1965"/>
        <end position="2001"/>
    </location>
</feature>
<feature type="compositionally biased region" description="Basic residues" evidence="2">
    <location>
        <begin position="293"/>
        <end position="302"/>
    </location>
</feature>
<dbReference type="Pfam" id="PF00035">
    <property type="entry name" value="dsrm"/>
    <property type="match status" value="1"/>
</dbReference>
<feature type="compositionally biased region" description="Basic and acidic residues" evidence="2">
    <location>
        <begin position="303"/>
        <end position="314"/>
    </location>
</feature>
<keyword evidence="1" id="KW-0694">RNA-binding</keyword>
<feature type="region of interest" description="Disordered" evidence="2">
    <location>
        <begin position="779"/>
        <end position="883"/>
    </location>
</feature>
<dbReference type="InterPro" id="IPR014720">
    <property type="entry name" value="dsRBD_dom"/>
</dbReference>
<feature type="compositionally biased region" description="Basic and acidic residues" evidence="2">
    <location>
        <begin position="855"/>
        <end position="873"/>
    </location>
</feature>
<proteinExistence type="predicted"/>
<feature type="compositionally biased region" description="Basic and acidic residues" evidence="2">
    <location>
        <begin position="1989"/>
        <end position="1998"/>
    </location>
</feature>
<feature type="compositionally biased region" description="Polar residues" evidence="2">
    <location>
        <begin position="839"/>
        <end position="854"/>
    </location>
</feature>
<evidence type="ECO:0000256" key="2">
    <source>
        <dbReference type="SAM" id="MobiDB-lite"/>
    </source>
</evidence>
<feature type="region of interest" description="Disordered" evidence="2">
    <location>
        <begin position="385"/>
        <end position="428"/>
    </location>
</feature>
<dbReference type="GO" id="GO:0003723">
    <property type="term" value="F:RNA binding"/>
    <property type="evidence" value="ECO:0007669"/>
    <property type="project" value="UniProtKB-UniRule"/>
</dbReference>
<dbReference type="Gene3D" id="1.10.10.10">
    <property type="entry name" value="Winged helix-like DNA-binding domain superfamily/Winged helix DNA-binding domain"/>
    <property type="match status" value="2"/>
</dbReference>
<feature type="region of interest" description="Disordered" evidence="2">
    <location>
        <begin position="1749"/>
        <end position="1769"/>
    </location>
</feature>
<feature type="region of interest" description="Disordered" evidence="2">
    <location>
        <begin position="898"/>
        <end position="929"/>
    </location>
</feature>
<feature type="region of interest" description="Disordered" evidence="2">
    <location>
        <begin position="1199"/>
        <end position="1232"/>
    </location>
</feature>
<feature type="compositionally biased region" description="Polar residues" evidence="2">
    <location>
        <begin position="385"/>
        <end position="395"/>
    </location>
</feature>
<name>C3Z4J4_BRAFL</name>
<feature type="compositionally biased region" description="Basic and acidic residues" evidence="2">
    <location>
        <begin position="917"/>
        <end position="929"/>
    </location>
</feature>
<feature type="compositionally biased region" description="Gly residues" evidence="2">
    <location>
        <begin position="510"/>
        <end position="520"/>
    </location>
</feature>
<evidence type="ECO:0000256" key="1">
    <source>
        <dbReference type="PROSITE-ProRule" id="PRU00266"/>
    </source>
</evidence>
<organism>
    <name type="scientific">Branchiostoma floridae</name>
    <name type="common">Florida lancelet</name>
    <name type="synonym">Amphioxus</name>
    <dbReference type="NCBI Taxonomy" id="7739"/>
    <lineage>
        <taxon>Eukaryota</taxon>
        <taxon>Metazoa</taxon>
        <taxon>Chordata</taxon>
        <taxon>Cephalochordata</taxon>
        <taxon>Leptocardii</taxon>
        <taxon>Amphioxiformes</taxon>
        <taxon>Branchiostomatidae</taxon>
        <taxon>Branchiostoma</taxon>
    </lineage>
</organism>
<dbReference type="SUPFAM" id="SSF54768">
    <property type="entry name" value="dsRNA-binding domain-like"/>
    <property type="match status" value="1"/>
</dbReference>
<feature type="compositionally biased region" description="Polar residues" evidence="2">
    <location>
        <begin position="812"/>
        <end position="830"/>
    </location>
</feature>
<feature type="compositionally biased region" description="Basic and acidic residues" evidence="2">
    <location>
        <begin position="255"/>
        <end position="266"/>
    </location>
</feature>
<feature type="region of interest" description="Disordered" evidence="2">
    <location>
        <begin position="734"/>
        <end position="760"/>
    </location>
</feature>
<dbReference type="PROSITE" id="PS50137">
    <property type="entry name" value="DS_RBD"/>
    <property type="match status" value="1"/>
</dbReference>
<evidence type="ECO:0000313" key="4">
    <source>
        <dbReference type="EMBL" id="EEN52583.1"/>
    </source>
</evidence>
<feature type="compositionally biased region" description="Acidic residues" evidence="2">
    <location>
        <begin position="125"/>
        <end position="135"/>
    </location>
</feature>